<dbReference type="InterPro" id="IPR007159">
    <property type="entry name" value="SpoVT-AbrB_dom"/>
</dbReference>
<proteinExistence type="predicted"/>
<dbReference type="EMBL" id="MHSW01000016">
    <property type="protein sequence ID" value="OHA51917.1"/>
    <property type="molecule type" value="Genomic_DNA"/>
</dbReference>
<name>A0A1G2PUC6_9BACT</name>
<protein>
    <recommendedName>
        <fullName evidence="1">SpoVT-AbrB domain-containing protein</fullName>
    </recommendedName>
</protein>
<dbReference type="SMART" id="SM00966">
    <property type="entry name" value="SpoVT_AbrB"/>
    <property type="match status" value="1"/>
</dbReference>
<gene>
    <name evidence="2" type="ORF">A3A97_01830</name>
</gene>
<dbReference type="GO" id="GO:0003677">
    <property type="term" value="F:DNA binding"/>
    <property type="evidence" value="ECO:0007669"/>
    <property type="project" value="InterPro"/>
</dbReference>
<dbReference type="AlphaFoldDB" id="A0A1G2PUC6"/>
<evidence type="ECO:0000259" key="1">
    <source>
        <dbReference type="SMART" id="SM00966"/>
    </source>
</evidence>
<dbReference type="SUPFAM" id="SSF89447">
    <property type="entry name" value="AbrB/MazE/MraZ-like"/>
    <property type="match status" value="1"/>
</dbReference>
<organism evidence="2 3">
    <name type="scientific">Candidatus Terrybacteria bacterium RIFCSPLOWO2_01_FULL_40_23</name>
    <dbReference type="NCBI Taxonomy" id="1802366"/>
    <lineage>
        <taxon>Bacteria</taxon>
        <taxon>Candidatus Terryibacteriota</taxon>
    </lineage>
</organism>
<reference evidence="2 3" key="1">
    <citation type="journal article" date="2016" name="Nat. Commun.">
        <title>Thousands of microbial genomes shed light on interconnected biogeochemical processes in an aquifer system.</title>
        <authorList>
            <person name="Anantharaman K."/>
            <person name="Brown C.T."/>
            <person name="Hug L.A."/>
            <person name="Sharon I."/>
            <person name="Castelle C.J."/>
            <person name="Probst A.J."/>
            <person name="Thomas B.C."/>
            <person name="Singh A."/>
            <person name="Wilkins M.J."/>
            <person name="Karaoz U."/>
            <person name="Brodie E.L."/>
            <person name="Williams K.H."/>
            <person name="Hubbard S.S."/>
            <person name="Banfield J.F."/>
        </authorList>
    </citation>
    <scope>NUCLEOTIDE SEQUENCE [LARGE SCALE GENOMIC DNA]</scope>
</reference>
<dbReference type="Proteomes" id="UP000176951">
    <property type="component" value="Unassembled WGS sequence"/>
</dbReference>
<dbReference type="NCBIfam" id="TIGR01439">
    <property type="entry name" value="lp_hng_hel_AbrB"/>
    <property type="match status" value="1"/>
</dbReference>
<dbReference type="Gene3D" id="2.10.260.10">
    <property type="match status" value="1"/>
</dbReference>
<sequence length="81" mass="9048">MEEMQNQKFYGTTTLGEKGQVVVPAEARTSMKLGKGEKLLVFGMGEDMLILSKISNLEKFASHLAKKMEVIQNIIDKTTKN</sequence>
<evidence type="ECO:0000313" key="3">
    <source>
        <dbReference type="Proteomes" id="UP000176951"/>
    </source>
</evidence>
<evidence type="ECO:0000313" key="2">
    <source>
        <dbReference type="EMBL" id="OHA51917.1"/>
    </source>
</evidence>
<accession>A0A1G2PUC6</accession>
<comment type="caution">
    <text evidence="2">The sequence shown here is derived from an EMBL/GenBank/DDBJ whole genome shotgun (WGS) entry which is preliminary data.</text>
</comment>
<dbReference type="Pfam" id="PF04014">
    <property type="entry name" value="MazE_antitoxin"/>
    <property type="match status" value="1"/>
</dbReference>
<feature type="domain" description="SpoVT-AbrB" evidence="1">
    <location>
        <begin position="13"/>
        <end position="59"/>
    </location>
</feature>
<dbReference type="InterPro" id="IPR037914">
    <property type="entry name" value="SpoVT-AbrB_sf"/>
</dbReference>